<dbReference type="Gene3D" id="3.40.390.80">
    <property type="entry name" value="Peptidase M60, enhancin-like domain 2"/>
    <property type="match status" value="1"/>
</dbReference>
<dbReference type="PROSITE" id="PS51723">
    <property type="entry name" value="PEPTIDASE_M60"/>
    <property type="match status" value="1"/>
</dbReference>
<keyword evidence="4" id="KW-1185">Reference proteome</keyword>
<proteinExistence type="predicted"/>
<evidence type="ECO:0000313" key="3">
    <source>
        <dbReference type="EMBL" id="GLQ91410.1"/>
    </source>
</evidence>
<reference evidence="4" key="1">
    <citation type="journal article" date="2019" name="Int. J. Syst. Evol. Microbiol.">
        <title>The Global Catalogue of Microorganisms (GCM) 10K type strain sequencing project: providing services to taxonomists for standard genome sequencing and annotation.</title>
        <authorList>
            <consortium name="The Broad Institute Genomics Platform"/>
            <consortium name="The Broad Institute Genome Sequencing Center for Infectious Disease"/>
            <person name="Wu L."/>
            <person name="Ma J."/>
        </authorList>
    </citation>
    <scope>NUCLEOTIDE SEQUENCE [LARGE SCALE GENOMIC DNA]</scope>
    <source>
        <strain evidence="4">NBRC 111980</strain>
    </source>
</reference>
<protein>
    <recommendedName>
        <fullName evidence="2">Peptidase M60 domain-containing protein</fullName>
    </recommendedName>
</protein>
<dbReference type="InterPro" id="IPR031161">
    <property type="entry name" value="Peptidase_M60_dom"/>
</dbReference>
<feature type="domain" description="Peptidase M60" evidence="2">
    <location>
        <begin position="102"/>
        <end position="407"/>
    </location>
</feature>
<sequence>MKASFLSFLFCVLTCLTLPSHANDKFAGMKLPREGAPLAKSRVPAIPAHKHPVQSRARIAALDNPTLHTDILPSRRFTLVQAKLPDKQFMIRQRTFFEFPLTPMRSTGYWVSSGDTLEIEFQYTGSAPSPMPSVWIHSLDEDTWEYDETQRARLRQGINTIRASKKGAVYIAVENQPTGGTMTVNIISGGHPMPRFVLGEHTASDWTSMLQAYGNAPYAELISRRAMITLTLAHARQYVDDPVGMLEDWDRITNFSEAEYGLALDNAPPHDASQLPYHMVECVRCDGFMYAGPYRTAYVDDAIKYAVNRRLLEEDSLRGHELGHVLQHDDLTMDPPNDAESVVELSSQVVQIDLFDMESLLVEERVWPHIQRYLDQSSKNWNDLIFDSERTRLMRFGMFWQLQLAFGPTFYPRYARESRALQGYPGGAKAEKQARVVIETSRVAGRNLIPFYEKWGMPITAATRRTVEDLHLPTLDKPIWENTDMSAPYTYYGPDEELPPVGDIVVPNEVHSGDRFSAVADVSSPGGHALSYRWNHGRFENPQGGNTDTLTVTAPSVQSATPMDVSVDVSDGKQSSTFKAEVLVEPASSGGGCDGVPPWDSSKTYAAYGEQVEDQGKIYHQNFHNTNMPPHLHNGLGTPWLFVRNCAGQ</sequence>
<keyword evidence="1" id="KW-0732">Signal</keyword>
<feature type="chain" id="PRO_5046495794" description="Peptidase M60 domain-containing protein" evidence="1">
    <location>
        <begin position="23"/>
        <end position="649"/>
    </location>
</feature>
<name>A0ABQ5XLM7_9GAMM</name>
<dbReference type="EMBL" id="BSOB01000004">
    <property type="protein sequence ID" value="GLQ91410.1"/>
    <property type="molecule type" value="Genomic_DNA"/>
</dbReference>
<dbReference type="Gene3D" id="2.10.10.20">
    <property type="entry name" value="Carbohydrate-binding module superfamily 5/12"/>
    <property type="match status" value="1"/>
</dbReference>
<feature type="signal peptide" evidence="1">
    <location>
        <begin position="1"/>
        <end position="22"/>
    </location>
</feature>
<evidence type="ECO:0000313" key="4">
    <source>
        <dbReference type="Proteomes" id="UP001156670"/>
    </source>
</evidence>
<comment type="caution">
    <text evidence="3">The sequence shown here is derived from an EMBL/GenBank/DDBJ whole genome shotgun (WGS) entry which is preliminary data.</text>
</comment>
<dbReference type="SMART" id="SM01276">
    <property type="entry name" value="M60-like"/>
    <property type="match status" value="1"/>
</dbReference>
<evidence type="ECO:0000256" key="1">
    <source>
        <dbReference type="SAM" id="SignalP"/>
    </source>
</evidence>
<evidence type="ECO:0000259" key="2">
    <source>
        <dbReference type="PROSITE" id="PS51723"/>
    </source>
</evidence>
<dbReference type="Gene3D" id="2.60.120.1250">
    <property type="entry name" value="Peptidase M60, enhancin-like domain 1"/>
    <property type="match status" value="1"/>
</dbReference>
<dbReference type="Gene3D" id="1.10.390.30">
    <property type="entry name" value="Peptidase M60, enhancin-like domain 3"/>
    <property type="match status" value="1"/>
</dbReference>
<dbReference type="Proteomes" id="UP001156670">
    <property type="component" value="Unassembled WGS sequence"/>
</dbReference>
<dbReference type="InterPro" id="IPR042279">
    <property type="entry name" value="Pep_M60_3"/>
</dbReference>
<gene>
    <name evidence="3" type="ORF">GCM10007901_03600</name>
</gene>
<accession>A0ABQ5XLM7</accession>
<organism evidence="3 4">
    <name type="scientific">Dyella acidisoli</name>
    <dbReference type="NCBI Taxonomy" id="1867834"/>
    <lineage>
        <taxon>Bacteria</taxon>
        <taxon>Pseudomonadati</taxon>
        <taxon>Pseudomonadota</taxon>
        <taxon>Gammaproteobacteria</taxon>
        <taxon>Lysobacterales</taxon>
        <taxon>Rhodanobacteraceae</taxon>
        <taxon>Dyella</taxon>
    </lineage>
</organism>
<dbReference type="Pfam" id="PF13402">
    <property type="entry name" value="Peptidase_M60"/>
    <property type="match status" value="1"/>
</dbReference>